<name>A0A3N0I0E0_9FIRM</name>
<dbReference type="OrthoDB" id="9811615at2"/>
<dbReference type="Gene3D" id="2.60.40.790">
    <property type="match status" value="1"/>
</dbReference>
<dbReference type="CDD" id="cd06471">
    <property type="entry name" value="ACD_LpsHSP_like"/>
    <property type="match status" value="1"/>
</dbReference>
<evidence type="ECO:0000313" key="5">
    <source>
        <dbReference type="Proteomes" id="UP000276568"/>
    </source>
</evidence>
<evidence type="ECO:0000259" key="3">
    <source>
        <dbReference type="PROSITE" id="PS01031"/>
    </source>
</evidence>
<protein>
    <submittedName>
        <fullName evidence="4">Hsp20/alpha crystallin family protein</fullName>
    </submittedName>
</protein>
<comment type="similarity">
    <text evidence="1 2">Belongs to the small heat shock protein (HSP20) family.</text>
</comment>
<keyword evidence="5" id="KW-1185">Reference proteome</keyword>
<dbReference type="InterPro" id="IPR002068">
    <property type="entry name" value="A-crystallin/Hsp20_dom"/>
</dbReference>
<dbReference type="AlphaFoldDB" id="A0A3N0I0E0"/>
<organism evidence="4 5">
    <name type="scientific">Absicoccus porci</name>
    <dbReference type="NCBI Taxonomy" id="2486576"/>
    <lineage>
        <taxon>Bacteria</taxon>
        <taxon>Bacillati</taxon>
        <taxon>Bacillota</taxon>
        <taxon>Erysipelotrichia</taxon>
        <taxon>Erysipelotrichales</taxon>
        <taxon>Erysipelotrichaceae</taxon>
        <taxon>Absicoccus</taxon>
    </lineage>
</organism>
<feature type="domain" description="SHSP" evidence="3">
    <location>
        <begin position="15"/>
        <end position="128"/>
    </location>
</feature>
<gene>
    <name evidence="4" type="ORF">EDX97_06185</name>
</gene>
<comment type="caution">
    <text evidence="4">The sequence shown here is derived from an EMBL/GenBank/DDBJ whole genome shotgun (WGS) entry which is preliminary data.</text>
</comment>
<dbReference type="EMBL" id="RJQC01000002">
    <property type="protein sequence ID" value="RNM30377.1"/>
    <property type="molecule type" value="Genomic_DNA"/>
</dbReference>
<evidence type="ECO:0000256" key="1">
    <source>
        <dbReference type="PROSITE-ProRule" id="PRU00285"/>
    </source>
</evidence>
<reference evidence="4 5" key="1">
    <citation type="submission" date="2018-11" db="EMBL/GenBank/DDBJ databases">
        <title>Clostridium sp. nov., a member of the family Erysipelotrichaceae isolated from pig faeces.</title>
        <authorList>
            <person name="Chang Y.-H."/>
        </authorList>
    </citation>
    <scope>NUCLEOTIDE SEQUENCE [LARGE SCALE GENOMIC DNA]</scope>
    <source>
        <strain evidence="4 5">YH-panp20</strain>
    </source>
</reference>
<proteinExistence type="inferred from homology"/>
<dbReference type="Proteomes" id="UP000276568">
    <property type="component" value="Unassembled WGS sequence"/>
</dbReference>
<dbReference type="SUPFAM" id="SSF49764">
    <property type="entry name" value="HSP20-like chaperones"/>
    <property type="match status" value="1"/>
</dbReference>
<dbReference type="RefSeq" id="WP_128520291.1">
    <property type="nucleotide sequence ID" value="NZ_RJQC01000002.1"/>
</dbReference>
<dbReference type="Pfam" id="PF00011">
    <property type="entry name" value="HSP20"/>
    <property type="match status" value="1"/>
</dbReference>
<evidence type="ECO:0000256" key="2">
    <source>
        <dbReference type="RuleBase" id="RU003616"/>
    </source>
</evidence>
<accession>A0A3N0I0E0</accession>
<dbReference type="PROSITE" id="PS01031">
    <property type="entry name" value="SHSP"/>
    <property type="match status" value="1"/>
</dbReference>
<dbReference type="PANTHER" id="PTHR11527">
    <property type="entry name" value="HEAT-SHOCK PROTEIN 20 FAMILY MEMBER"/>
    <property type="match status" value="1"/>
</dbReference>
<dbReference type="InterPro" id="IPR031107">
    <property type="entry name" value="Small_HSP"/>
</dbReference>
<dbReference type="InterPro" id="IPR008978">
    <property type="entry name" value="HSP20-like_chaperone"/>
</dbReference>
<evidence type="ECO:0000313" key="4">
    <source>
        <dbReference type="EMBL" id="RNM30377.1"/>
    </source>
</evidence>
<sequence length="128" mass="15035">MRYYPLNHLFDDFFTDEPSRLMKTDIHEKDGMYELNMAIPGVKKEDIQIELSDGYLKVTATRKTNRDDSNSRYVHKERYEGTCSRNFYIGDGYHQEDIKASFDNGELKITLPKEVKEPEAKSKMITIE</sequence>